<comment type="caution">
    <text evidence="1">The sequence shown here is derived from an EMBL/GenBank/DDBJ whole genome shotgun (WGS) entry which is preliminary data.</text>
</comment>
<dbReference type="EMBL" id="JAPTGG010000001">
    <property type="protein sequence ID" value="MCZ0864024.1"/>
    <property type="molecule type" value="Genomic_DNA"/>
</dbReference>
<dbReference type="PANTHER" id="PTHR30348:SF9">
    <property type="entry name" value="UPF0759 PROTEIN YECE"/>
    <property type="match status" value="1"/>
</dbReference>
<evidence type="ECO:0000313" key="2">
    <source>
        <dbReference type="Proteomes" id="UP001069090"/>
    </source>
</evidence>
<name>A0A9J6RID6_9GAMM</name>
<dbReference type="AlphaFoldDB" id="A0A9J6RID6"/>
<evidence type="ECO:0000313" key="1">
    <source>
        <dbReference type="EMBL" id="MCZ0864024.1"/>
    </source>
</evidence>
<dbReference type="Proteomes" id="UP001069090">
    <property type="component" value="Unassembled WGS sequence"/>
</dbReference>
<dbReference type="SUPFAM" id="SSF117396">
    <property type="entry name" value="TM1631-like"/>
    <property type="match status" value="1"/>
</dbReference>
<dbReference type="PANTHER" id="PTHR30348">
    <property type="entry name" value="UNCHARACTERIZED PROTEIN YECE"/>
    <property type="match status" value="1"/>
</dbReference>
<dbReference type="InterPro" id="IPR036520">
    <property type="entry name" value="UPF0759_sf"/>
</dbReference>
<keyword evidence="2" id="KW-1185">Reference proteome</keyword>
<dbReference type="Gene3D" id="3.20.20.410">
    <property type="entry name" value="Protein of unknown function UPF0759"/>
    <property type="match status" value="1"/>
</dbReference>
<dbReference type="InterPro" id="IPR002763">
    <property type="entry name" value="DUF72"/>
</dbReference>
<dbReference type="Pfam" id="PF01904">
    <property type="entry name" value="DUF72"/>
    <property type="match status" value="1"/>
</dbReference>
<dbReference type="RefSeq" id="WP_258330168.1">
    <property type="nucleotide sequence ID" value="NZ_JAPTGG010000001.1"/>
</dbReference>
<reference evidence="1 2" key="1">
    <citation type="submission" date="2022-12" db="EMBL/GenBank/DDBJ databases">
        <title>Dasania phycosphaerae sp. nov., isolated from particulate material of the south coast of Korea.</title>
        <authorList>
            <person name="Jiang Y."/>
        </authorList>
    </citation>
    <scope>NUCLEOTIDE SEQUENCE [LARGE SCALE GENOMIC DNA]</scope>
    <source>
        <strain evidence="1 2">GY-19</strain>
    </source>
</reference>
<gene>
    <name evidence="1" type="ORF">O0V09_02360</name>
</gene>
<proteinExistence type="predicted"/>
<protein>
    <submittedName>
        <fullName evidence="1">DUF72 domain-containing protein</fullName>
    </submittedName>
</protein>
<organism evidence="1 2">
    <name type="scientific">Dasania phycosphaerae</name>
    <dbReference type="NCBI Taxonomy" id="2950436"/>
    <lineage>
        <taxon>Bacteria</taxon>
        <taxon>Pseudomonadati</taxon>
        <taxon>Pseudomonadota</taxon>
        <taxon>Gammaproteobacteria</taxon>
        <taxon>Cellvibrionales</taxon>
        <taxon>Spongiibacteraceae</taxon>
        <taxon>Dasania</taxon>
    </lineage>
</organism>
<accession>A0A9J6RID6</accession>
<sequence length="299" mass="33625">MLNSVQPASTKAKSGADQPYYLGLPLWSNSDWLGSLYPAGSNSQNYLQHYSSVFNTVEGNTTFYALPSVETVSSWLRQAQPGFKFCFKLPKTITHSGRLKASAELSAFFTRLEPLAPYLGPFMIQLPAEADKNALDDIIAFIAQLPTALQFSLEVRSLDYFRKDDIEKRLNQSLMANNIDRVCFDSRALFSVTATTAAEKDAQRKKPKLPVHAIATANNPIIRFIGTKDSDYNQQYYQAWLPKIAQWCAEGKTPYFYVHTPANLVTPLHAQRLHSQLSHLPGWRPLAKTLQSKNQLAMF</sequence>